<sequence>MIIFSNTTKSVTQTIAEQIRVAVENHYFQGNINITILLVNVVEV</sequence>
<reference evidence="1 2" key="1">
    <citation type="journal article" date="2019" name="Int. J. Syst. Evol. Microbiol.">
        <title>The Global Catalogue of Microorganisms (GCM) 10K type strain sequencing project: providing services to taxonomists for standard genome sequencing and annotation.</title>
        <authorList>
            <consortium name="The Broad Institute Genomics Platform"/>
            <consortium name="The Broad Institute Genome Sequencing Center for Infectious Disease"/>
            <person name="Wu L."/>
            <person name="Ma J."/>
        </authorList>
    </citation>
    <scope>NUCLEOTIDE SEQUENCE [LARGE SCALE GENOMIC DNA]</scope>
    <source>
        <strain evidence="1 2">JCM 1405</strain>
    </source>
</reference>
<proteinExistence type="predicted"/>
<name>A0ABN1IS27_9CLOT</name>
<comment type="caution">
    <text evidence="1">The sequence shown here is derived from an EMBL/GenBank/DDBJ whole genome shotgun (WGS) entry which is preliminary data.</text>
</comment>
<gene>
    <name evidence="1" type="ORF">GCM10008905_09120</name>
</gene>
<protein>
    <submittedName>
        <fullName evidence="1">Uncharacterized protein</fullName>
    </submittedName>
</protein>
<accession>A0ABN1IS27</accession>
<dbReference type="Proteomes" id="UP001500339">
    <property type="component" value="Unassembled WGS sequence"/>
</dbReference>
<evidence type="ECO:0000313" key="1">
    <source>
        <dbReference type="EMBL" id="GAA0720190.1"/>
    </source>
</evidence>
<organism evidence="1 2">
    <name type="scientific">Clostridium malenominatum</name>
    <dbReference type="NCBI Taxonomy" id="1539"/>
    <lineage>
        <taxon>Bacteria</taxon>
        <taxon>Bacillati</taxon>
        <taxon>Bacillota</taxon>
        <taxon>Clostridia</taxon>
        <taxon>Eubacteriales</taxon>
        <taxon>Clostridiaceae</taxon>
        <taxon>Clostridium</taxon>
    </lineage>
</organism>
<dbReference type="EMBL" id="BAAACF010000001">
    <property type="protein sequence ID" value="GAA0720190.1"/>
    <property type="molecule type" value="Genomic_DNA"/>
</dbReference>
<evidence type="ECO:0000313" key="2">
    <source>
        <dbReference type="Proteomes" id="UP001500339"/>
    </source>
</evidence>
<keyword evidence="2" id="KW-1185">Reference proteome</keyword>